<dbReference type="RefSeq" id="XP_035691389.1">
    <property type="nucleotide sequence ID" value="XM_035835496.1"/>
</dbReference>
<name>A0A9J7LZP4_BRAFL</name>
<dbReference type="GeneID" id="118426228"/>
<organism evidence="2 3">
    <name type="scientific">Branchiostoma floridae</name>
    <name type="common">Florida lancelet</name>
    <name type="synonym">Amphioxus</name>
    <dbReference type="NCBI Taxonomy" id="7739"/>
    <lineage>
        <taxon>Eukaryota</taxon>
        <taxon>Metazoa</taxon>
        <taxon>Chordata</taxon>
        <taxon>Cephalochordata</taxon>
        <taxon>Leptocardii</taxon>
        <taxon>Amphioxiformes</taxon>
        <taxon>Branchiostomatidae</taxon>
        <taxon>Branchiostoma</taxon>
    </lineage>
</organism>
<evidence type="ECO:0000256" key="1">
    <source>
        <dbReference type="SAM" id="MobiDB-lite"/>
    </source>
</evidence>
<reference evidence="2" key="1">
    <citation type="journal article" date="2020" name="Nat. Ecol. Evol.">
        <title>Deeply conserved synteny resolves early events in vertebrate evolution.</title>
        <authorList>
            <person name="Simakov O."/>
            <person name="Marletaz F."/>
            <person name="Yue J.X."/>
            <person name="O'Connell B."/>
            <person name="Jenkins J."/>
            <person name="Brandt A."/>
            <person name="Calef R."/>
            <person name="Tung C.H."/>
            <person name="Huang T.K."/>
            <person name="Schmutz J."/>
            <person name="Satoh N."/>
            <person name="Yu J.K."/>
            <person name="Putnam N.H."/>
            <person name="Green R.E."/>
            <person name="Rokhsar D.S."/>
        </authorList>
    </citation>
    <scope>NUCLEOTIDE SEQUENCE [LARGE SCALE GENOMIC DNA]</scope>
    <source>
        <strain evidence="2">S238N-H82</strain>
    </source>
</reference>
<gene>
    <name evidence="3" type="primary">LOC118426228</name>
</gene>
<accession>A0A9J7LZP4</accession>
<reference evidence="3" key="2">
    <citation type="submission" date="2025-08" db="UniProtKB">
        <authorList>
            <consortium name="RefSeq"/>
        </authorList>
    </citation>
    <scope>IDENTIFICATION</scope>
    <source>
        <strain evidence="3">S238N-H82</strain>
        <tissue evidence="3">Testes</tissue>
    </source>
</reference>
<dbReference type="KEGG" id="bfo:118426228"/>
<evidence type="ECO:0000313" key="3">
    <source>
        <dbReference type="RefSeq" id="XP_035691389.1"/>
    </source>
</evidence>
<keyword evidence="2" id="KW-1185">Reference proteome</keyword>
<proteinExistence type="predicted"/>
<feature type="region of interest" description="Disordered" evidence="1">
    <location>
        <begin position="182"/>
        <end position="219"/>
    </location>
</feature>
<dbReference type="Proteomes" id="UP000001554">
    <property type="component" value="Chromosome 11"/>
</dbReference>
<protein>
    <submittedName>
        <fullName evidence="3">Uncharacterized protein LOC118426228</fullName>
    </submittedName>
</protein>
<sequence length="351" mass="40019">MAVWEVPDMTECVSAFANSTIFQMALLEQYFTMYLNSTVQWMKRNVCPPETTFIEENRKGIFRWPLTLAGFPALADCPYGSILPSARLIRDLILDISLGVFQHQEIPVENYNGTSLTDNFLNALWTSSLDNFVESDLYKEGKEFFESILNKTGEEAKHRRRRWSEEGAERIVIRRPEVRPRHLGHFSTSDHGGNVEVESFNSSETTNQTQDQEPPPRNKVTWENFANVLLHMELLLRRASRKCVQNEDGTVSWTEPMTWMCRSKDSAPFEDLYNILSDSARVEAFISSIEHVTGDLGNIKTPDVELTLNMFETAHKVDKIYTPEIASTLIETISSLVGSSHGALSLEEARR</sequence>
<feature type="compositionally biased region" description="Polar residues" evidence="1">
    <location>
        <begin position="199"/>
        <end position="212"/>
    </location>
</feature>
<dbReference type="AlphaFoldDB" id="A0A9J7LZP4"/>
<evidence type="ECO:0000313" key="2">
    <source>
        <dbReference type="Proteomes" id="UP000001554"/>
    </source>
</evidence>